<dbReference type="InterPro" id="IPR017926">
    <property type="entry name" value="GATASE"/>
</dbReference>
<dbReference type="GO" id="GO:0046900">
    <property type="term" value="P:tetrahydrofolylpolyglutamate metabolic process"/>
    <property type="evidence" value="ECO:0007669"/>
    <property type="project" value="TreeGrafter"/>
</dbReference>
<evidence type="ECO:0000313" key="4">
    <source>
        <dbReference type="Ensembl" id="ENSEBUP00000001414.1"/>
    </source>
</evidence>
<dbReference type="InterPro" id="IPR015527">
    <property type="entry name" value="Pept_C26_g-glut_hydrolase"/>
</dbReference>
<dbReference type="InterPro" id="IPR029062">
    <property type="entry name" value="Class_I_gatase-like"/>
</dbReference>
<dbReference type="PROSITE" id="PS51275">
    <property type="entry name" value="PEPTIDASE_C26_GGH"/>
    <property type="match status" value="1"/>
</dbReference>
<name>A0A8C4N665_EPTBU</name>
<feature type="active site" evidence="2">
    <location>
        <position position="195"/>
    </location>
</feature>
<evidence type="ECO:0000256" key="1">
    <source>
        <dbReference type="PIRSR" id="PIRSR615527-1"/>
    </source>
</evidence>
<keyword evidence="2" id="KW-0378">Hydrolase</keyword>
<evidence type="ECO:0000313" key="5">
    <source>
        <dbReference type="Proteomes" id="UP000694388"/>
    </source>
</evidence>
<dbReference type="Gene3D" id="3.40.50.880">
    <property type="match status" value="1"/>
</dbReference>
<reference evidence="4" key="1">
    <citation type="submission" date="2025-08" db="UniProtKB">
        <authorList>
            <consortium name="Ensembl"/>
        </authorList>
    </citation>
    <scope>IDENTIFICATION</scope>
</reference>
<feature type="domain" description="Glutamine amidotransferase" evidence="3">
    <location>
        <begin position="54"/>
        <end position="201"/>
    </location>
</feature>
<dbReference type="OMA" id="KFQANDD"/>
<dbReference type="PROSITE" id="PS51273">
    <property type="entry name" value="GATASE_TYPE_1"/>
    <property type="match status" value="1"/>
</dbReference>
<accession>A0A8C4N665</accession>
<organism evidence="4 5">
    <name type="scientific">Eptatretus burgeri</name>
    <name type="common">Inshore hagfish</name>
    <dbReference type="NCBI Taxonomy" id="7764"/>
    <lineage>
        <taxon>Eukaryota</taxon>
        <taxon>Metazoa</taxon>
        <taxon>Chordata</taxon>
        <taxon>Craniata</taxon>
        <taxon>Vertebrata</taxon>
        <taxon>Cyclostomata</taxon>
        <taxon>Myxini</taxon>
        <taxon>Myxiniformes</taxon>
        <taxon>Myxinidae</taxon>
        <taxon>Eptatretinae</taxon>
        <taxon>Eptatretus</taxon>
    </lineage>
</organism>
<feature type="active site" description="Nucleophile" evidence="1 2">
    <location>
        <position position="84"/>
    </location>
</feature>
<evidence type="ECO:0000256" key="2">
    <source>
        <dbReference type="PROSITE-ProRule" id="PRU00607"/>
    </source>
</evidence>
<dbReference type="GO" id="GO:0005773">
    <property type="term" value="C:vacuole"/>
    <property type="evidence" value="ECO:0007669"/>
    <property type="project" value="TreeGrafter"/>
</dbReference>
<dbReference type="Pfam" id="PF00117">
    <property type="entry name" value="GATase"/>
    <property type="match status" value="1"/>
</dbReference>
<evidence type="ECO:0000259" key="3">
    <source>
        <dbReference type="Pfam" id="PF00117"/>
    </source>
</evidence>
<feature type="active site" description="Proton donor" evidence="1">
    <location>
        <position position="195"/>
    </location>
</feature>
<reference evidence="4" key="2">
    <citation type="submission" date="2025-09" db="UniProtKB">
        <authorList>
            <consortium name="Ensembl"/>
        </authorList>
    </citation>
    <scope>IDENTIFICATION</scope>
</reference>
<proteinExistence type="predicted"/>
<protein>
    <recommendedName>
        <fullName evidence="2">folate gamma-glutamyl hydrolase</fullName>
        <ecNumber evidence="2">3.4.19.9</ecNumber>
    </recommendedName>
</protein>
<dbReference type="GeneTree" id="ENSGT00490000043388"/>
<sequence>MAYAGVLTQETDDELREYGEAYIAASYIKYLESAGARVAPIRLLVPGGAVNLITSGYAKATKVFYDETISAAQREDMFPLWGTCLGFEELMTITASQNLLAHTDSKNLSLPLEFNVDPATSRIFQHFPPDVIKALSTEDITANFHSWSLTLKNYSENSDLQQMYRIVSVNTDRNGIKFISTVEAYNYPIYAVQWHPEKAPFEWKENRAYSHLSSAVRASFYMADFFVNEGEKLSQIPNKSMEDAALIYQNIPVYTENTSGFTQAYFYGSSYSSIKNNNQSDSPGM</sequence>
<dbReference type="Proteomes" id="UP000694388">
    <property type="component" value="Unplaced"/>
</dbReference>
<dbReference type="GO" id="GO:0034722">
    <property type="term" value="F:gamma-glutamyl-peptidase activity"/>
    <property type="evidence" value="ECO:0007669"/>
    <property type="project" value="UniProtKB-UniRule"/>
</dbReference>
<dbReference type="EC" id="3.4.19.9" evidence="2"/>
<dbReference type="AlphaFoldDB" id="A0A8C4N665"/>
<dbReference type="SUPFAM" id="SSF52317">
    <property type="entry name" value="Class I glutamine amidotransferase-like"/>
    <property type="match status" value="1"/>
</dbReference>
<dbReference type="PANTHER" id="PTHR11315">
    <property type="entry name" value="PROTEASE FAMILY C26 GAMMA-GLUTAMYL HYDROLASE"/>
    <property type="match status" value="1"/>
</dbReference>
<keyword evidence="5" id="KW-1185">Reference proteome</keyword>
<comment type="catalytic activity">
    <reaction evidence="2">
        <text>(6S)-5,6,7,8-tetrahydrofolyl-(gamma-L-Glu)(n) + (n-1) H2O = (6S)-5,6,7,8-tetrahydrofolate + (n-1) L-glutamate</text>
        <dbReference type="Rhea" id="RHEA:56784"/>
        <dbReference type="Rhea" id="RHEA-COMP:14738"/>
        <dbReference type="ChEBI" id="CHEBI:15377"/>
        <dbReference type="ChEBI" id="CHEBI:29985"/>
        <dbReference type="ChEBI" id="CHEBI:57453"/>
        <dbReference type="ChEBI" id="CHEBI:141005"/>
        <dbReference type="EC" id="3.4.19.9"/>
    </reaction>
</comment>
<dbReference type="PANTHER" id="PTHR11315:SF20">
    <property type="entry name" value="GAMMA-GLUTAMYL HYDROLASE"/>
    <property type="match status" value="1"/>
</dbReference>
<dbReference type="Ensembl" id="ENSEBUT00000001741.1">
    <property type="protein sequence ID" value="ENSEBUP00000001414.1"/>
    <property type="gene ID" value="ENSEBUG00000001191.1"/>
</dbReference>